<evidence type="ECO:0000313" key="1">
    <source>
        <dbReference type="EMBL" id="SCU68125.1"/>
    </source>
</evidence>
<reference evidence="1" key="1">
    <citation type="submission" date="2016-09" db="EMBL/GenBank/DDBJ databases">
        <authorList>
            <person name="Hebert L."/>
            <person name="Moumen B."/>
        </authorList>
    </citation>
    <scope>NUCLEOTIDE SEQUENCE [LARGE SCALE GENOMIC DNA]</scope>
    <source>
        <strain evidence="1">OVI</strain>
    </source>
</reference>
<dbReference type="AlphaFoldDB" id="A0A1G4I7W8"/>
<proteinExistence type="predicted"/>
<protein>
    <recommendedName>
        <fullName evidence="3">Ubiquitin-like domain-containing protein</fullName>
    </recommendedName>
</protein>
<name>A0A1G4I7W8_TRYEQ</name>
<dbReference type="VEuPathDB" id="TriTrypDB:TEOVI_000671200"/>
<accession>A0A1G4I7W8</accession>
<dbReference type="Proteomes" id="UP000195570">
    <property type="component" value="Unassembled WGS sequence"/>
</dbReference>
<organism evidence="1 2">
    <name type="scientific">Trypanosoma equiperdum</name>
    <dbReference type="NCBI Taxonomy" id="5694"/>
    <lineage>
        <taxon>Eukaryota</taxon>
        <taxon>Discoba</taxon>
        <taxon>Euglenozoa</taxon>
        <taxon>Kinetoplastea</taxon>
        <taxon>Metakinetoplastina</taxon>
        <taxon>Trypanosomatida</taxon>
        <taxon>Trypanosomatidae</taxon>
        <taxon>Trypanosoma</taxon>
    </lineage>
</organism>
<gene>
    <name evidence="1" type="ORF">TEOVI_000671200</name>
</gene>
<comment type="caution">
    <text evidence="1">The sequence shown here is derived from an EMBL/GenBank/DDBJ whole genome shotgun (WGS) entry which is preliminary data.</text>
</comment>
<evidence type="ECO:0008006" key="3">
    <source>
        <dbReference type="Google" id="ProtNLM"/>
    </source>
</evidence>
<dbReference type="GeneID" id="92380646"/>
<dbReference type="SUPFAM" id="SSF54236">
    <property type="entry name" value="Ubiquitin-like"/>
    <property type="match status" value="1"/>
</dbReference>
<dbReference type="RefSeq" id="XP_067079341.1">
    <property type="nucleotide sequence ID" value="XM_067223240.1"/>
</dbReference>
<dbReference type="EMBL" id="CZPT02000895">
    <property type="protein sequence ID" value="SCU68125.1"/>
    <property type="molecule type" value="Genomic_DNA"/>
</dbReference>
<keyword evidence="2" id="KW-1185">Reference proteome</keyword>
<evidence type="ECO:0000313" key="2">
    <source>
        <dbReference type="Proteomes" id="UP000195570"/>
    </source>
</evidence>
<sequence>MSAIPPPHYVRLRRYNLSIFVHCDVHNDTVQAIKERYGKLTGHIFYNARLYLGQQSLDDFLTLYGCGIEAEGAELVVVHSKGAKGDGTSEHIWETVEEAMAAPQGDSLNSPEVTAEGTAKLDSMEAAATSNEVGNQQQQQAADARGGTGAELNVGFVGV</sequence>
<dbReference type="InterPro" id="IPR029071">
    <property type="entry name" value="Ubiquitin-like_domsf"/>
</dbReference>